<evidence type="ECO:0000313" key="2">
    <source>
        <dbReference type="Proteomes" id="UP001144978"/>
    </source>
</evidence>
<reference evidence="1" key="1">
    <citation type="submission" date="2022-08" db="EMBL/GenBank/DDBJ databases">
        <title>Genome Sequence of Pycnoporus sanguineus.</title>
        <authorList>
            <person name="Buettner E."/>
        </authorList>
    </citation>
    <scope>NUCLEOTIDE SEQUENCE</scope>
    <source>
        <strain evidence="1">CG-C14</strain>
    </source>
</reference>
<name>A0ACC1MHK5_9APHY</name>
<proteinExistence type="predicted"/>
<accession>A0ACC1MHK5</accession>
<organism evidence="1 2">
    <name type="scientific">Trametes sanguinea</name>
    <dbReference type="NCBI Taxonomy" id="158606"/>
    <lineage>
        <taxon>Eukaryota</taxon>
        <taxon>Fungi</taxon>
        <taxon>Dikarya</taxon>
        <taxon>Basidiomycota</taxon>
        <taxon>Agaricomycotina</taxon>
        <taxon>Agaricomycetes</taxon>
        <taxon>Polyporales</taxon>
        <taxon>Polyporaceae</taxon>
        <taxon>Trametes</taxon>
    </lineage>
</organism>
<comment type="caution">
    <text evidence="1">The sequence shown here is derived from an EMBL/GenBank/DDBJ whole genome shotgun (WGS) entry which is preliminary data.</text>
</comment>
<protein>
    <submittedName>
        <fullName evidence="1">Uncharacterized protein</fullName>
    </submittedName>
</protein>
<keyword evidence="2" id="KW-1185">Reference proteome</keyword>
<evidence type="ECO:0000313" key="1">
    <source>
        <dbReference type="EMBL" id="KAJ2966208.1"/>
    </source>
</evidence>
<dbReference type="Proteomes" id="UP001144978">
    <property type="component" value="Unassembled WGS sequence"/>
</dbReference>
<dbReference type="EMBL" id="JANSHE010006735">
    <property type="protein sequence ID" value="KAJ2966208.1"/>
    <property type="molecule type" value="Genomic_DNA"/>
</dbReference>
<sequence>MGEVGFARMARRDGARLLQVAYGARYGAAATVDARAESALAGQRPSRLGGSLEAWSLSRSGGAAVFAAAAQKPSAPRLSRARARWFGQMSTVLSILFVRMDAITTRSPWSAGAAALATLEPRSFDGI</sequence>
<gene>
    <name evidence="1" type="ORF">NUW54_g13875</name>
</gene>